<evidence type="ECO:0000256" key="1">
    <source>
        <dbReference type="ARBA" id="ARBA00004202"/>
    </source>
</evidence>
<comment type="subcellular location">
    <subcellularLocation>
        <location evidence="1">Cell membrane</location>
        <topology evidence="1">Peripheral membrane protein</topology>
    </subcellularLocation>
</comment>
<dbReference type="GO" id="GO:0005886">
    <property type="term" value="C:plasma membrane"/>
    <property type="evidence" value="ECO:0007669"/>
    <property type="project" value="UniProtKB-SubCell"/>
</dbReference>
<dbReference type="GO" id="GO:0016887">
    <property type="term" value="F:ATP hydrolysis activity"/>
    <property type="evidence" value="ECO:0007669"/>
    <property type="project" value="InterPro"/>
</dbReference>
<dbReference type="SMART" id="SM00382">
    <property type="entry name" value="AAA"/>
    <property type="match status" value="1"/>
</dbReference>
<dbReference type="InterPro" id="IPR007138">
    <property type="entry name" value="ABM_dom"/>
</dbReference>
<dbReference type="CDD" id="cd03214">
    <property type="entry name" value="ABC_Iron-Siderophores_B12_Hemin"/>
    <property type="match status" value="1"/>
</dbReference>
<dbReference type="InterPro" id="IPR003439">
    <property type="entry name" value="ABC_transporter-like_ATP-bd"/>
</dbReference>
<organism evidence="12 13">
    <name type="scientific">Paenibacillus cellulosilyticus</name>
    <dbReference type="NCBI Taxonomy" id="375489"/>
    <lineage>
        <taxon>Bacteria</taxon>
        <taxon>Bacillati</taxon>
        <taxon>Bacillota</taxon>
        <taxon>Bacilli</taxon>
        <taxon>Bacillales</taxon>
        <taxon>Paenibacillaceae</taxon>
        <taxon>Paenibacillus</taxon>
    </lineage>
</organism>
<evidence type="ECO:0000256" key="3">
    <source>
        <dbReference type="ARBA" id="ARBA00022475"/>
    </source>
</evidence>
<dbReference type="Pfam" id="PF00005">
    <property type="entry name" value="ABC_tran"/>
    <property type="match status" value="1"/>
</dbReference>
<dbReference type="PROSITE" id="PS50893">
    <property type="entry name" value="ABC_TRANSPORTER_2"/>
    <property type="match status" value="1"/>
</dbReference>
<dbReference type="RefSeq" id="WP_110044169.1">
    <property type="nucleotide sequence ID" value="NZ_CP054612.1"/>
</dbReference>
<evidence type="ECO:0000256" key="5">
    <source>
        <dbReference type="ARBA" id="ARBA00022741"/>
    </source>
</evidence>
<keyword evidence="4" id="KW-0410">Iron transport</keyword>
<dbReference type="PANTHER" id="PTHR42771">
    <property type="entry name" value="IRON(3+)-HYDROXAMATE IMPORT ATP-BINDING PROTEIN FHUC"/>
    <property type="match status" value="1"/>
</dbReference>
<dbReference type="FunFam" id="3.40.50.300:FF:000134">
    <property type="entry name" value="Iron-enterobactin ABC transporter ATP-binding protein"/>
    <property type="match status" value="1"/>
</dbReference>
<keyword evidence="13" id="KW-1185">Reference proteome</keyword>
<evidence type="ECO:0000259" key="10">
    <source>
        <dbReference type="PROSITE" id="PS50893"/>
    </source>
</evidence>
<evidence type="ECO:0000256" key="6">
    <source>
        <dbReference type="ARBA" id="ARBA00022840"/>
    </source>
</evidence>
<evidence type="ECO:0000313" key="13">
    <source>
        <dbReference type="Proteomes" id="UP000246635"/>
    </source>
</evidence>
<dbReference type="Pfam" id="PF03992">
    <property type="entry name" value="ABM"/>
    <property type="match status" value="1"/>
</dbReference>
<dbReference type="InterPro" id="IPR003593">
    <property type="entry name" value="AAA+_ATPase"/>
</dbReference>
<dbReference type="AlphaFoldDB" id="A0A2V2Z379"/>
<feature type="domain" description="ABM" evidence="11">
    <location>
        <begin position="266"/>
        <end position="356"/>
    </location>
</feature>
<dbReference type="PROSITE" id="PS51725">
    <property type="entry name" value="ABM"/>
    <property type="match status" value="1"/>
</dbReference>
<evidence type="ECO:0000313" key="12">
    <source>
        <dbReference type="EMBL" id="PWW03284.1"/>
    </source>
</evidence>
<dbReference type="PROSITE" id="PS00211">
    <property type="entry name" value="ABC_TRANSPORTER_1"/>
    <property type="match status" value="1"/>
</dbReference>
<evidence type="ECO:0000256" key="7">
    <source>
        <dbReference type="ARBA" id="ARBA00023004"/>
    </source>
</evidence>
<evidence type="ECO:0000256" key="8">
    <source>
        <dbReference type="ARBA" id="ARBA00023065"/>
    </source>
</evidence>
<gene>
    <name evidence="12" type="ORF">DFQ01_107183</name>
</gene>
<evidence type="ECO:0000256" key="4">
    <source>
        <dbReference type="ARBA" id="ARBA00022496"/>
    </source>
</evidence>
<dbReference type="EMBL" id="QGTQ01000007">
    <property type="protein sequence ID" value="PWW03284.1"/>
    <property type="molecule type" value="Genomic_DNA"/>
</dbReference>
<dbReference type="GO" id="GO:0006826">
    <property type="term" value="P:iron ion transport"/>
    <property type="evidence" value="ECO:0007669"/>
    <property type="project" value="UniProtKB-KW"/>
</dbReference>
<dbReference type="InterPro" id="IPR051535">
    <property type="entry name" value="Siderophore_ABC-ATPase"/>
</dbReference>
<name>A0A2V2Z379_9BACL</name>
<comment type="caution">
    <text evidence="12">The sequence shown here is derived from an EMBL/GenBank/DDBJ whole genome shotgun (WGS) entry which is preliminary data.</text>
</comment>
<keyword evidence="2" id="KW-0813">Transport</keyword>
<keyword evidence="7" id="KW-0408">Iron</keyword>
<dbReference type="PANTHER" id="PTHR42771:SF4">
    <property type="entry name" value="IRON(3+)-HYDROXAMATE IMPORT ATP-BINDING PROTEIN FHUC"/>
    <property type="match status" value="1"/>
</dbReference>
<evidence type="ECO:0000256" key="9">
    <source>
        <dbReference type="ARBA" id="ARBA00023136"/>
    </source>
</evidence>
<protein>
    <submittedName>
        <fullName evidence="12">Heme oxygenase (Staphylobilin-producing)</fullName>
    </submittedName>
</protein>
<dbReference type="GO" id="GO:0005524">
    <property type="term" value="F:ATP binding"/>
    <property type="evidence" value="ECO:0007669"/>
    <property type="project" value="UniProtKB-KW"/>
</dbReference>
<dbReference type="Proteomes" id="UP000246635">
    <property type="component" value="Unassembled WGS sequence"/>
</dbReference>
<dbReference type="SUPFAM" id="SSF54909">
    <property type="entry name" value="Dimeric alpha+beta barrel"/>
    <property type="match status" value="1"/>
</dbReference>
<dbReference type="SUPFAM" id="SSF52540">
    <property type="entry name" value="P-loop containing nucleoside triphosphate hydrolases"/>
    <property type="match status" value="1"/>
</dbReference>
<keyword evidence="6" id="KW-0067">ATP-binding</keyword>
<feature type="domain" description="ABC transporter" evidence="10">
    <location>
        <begin position="1"/>
        <end position="240"/>
    </location>
</feature>
<reference evidence="12 13" key="1">
    <citation type="submission" date="2018-05" db="EMBL/GenBank/DDBJ databases">
        <title>Genomic Encyclopedia of Type Strains, Phase III (KMG-III): the genomes of soil and plant-associated and newly described type strains.</title>
        <authorList>
            <person name="Whitman W."/>
        </authorList>
    </citation>
    <scope>NUCLEOTIDE SEQUENCE [LARGE SCALE GENOMIC DNA]</scope>
    <source>
        <strain evidence="12 13">CECT 5696</strain>
    </source>
</reference>
<evidence type="ECO:0000256" key="2">
    <source>
        <dbReference type="ARBA" id="ARBA00022448"/>
    </source>
</evidence>
<dbReference type="InterPro" id="IPR017871">
    <property type="entry name" value="ABC_transporter-like_CS"/>
</dbReference>
<keyword evidence="8" id="KW-0406">Ion transport</keyword>
<dbReference type="Gene3D" id="3.30.70.100">
    <property type="match status" value="1"/>
</dbReference>
<dbReference type="InterPro" id="IPR027417">
    <property type="entry name" value="P-loop_NTPase"/>
</dbReference>
<proteinExistence type="predicted"/>
<dbReference type="OrthoDB" id="9787851at2"/>
<keyword evidence="5" id="KW-0547">Nucleotide-binding</keyword>
<keyword evidence="9" id="KW-0472">Membrane</keyword>
<dbReference type="Gene3D" id="3.40.50.300">
    <property type="entry name" value="P-loop containing nucleotide triphosphate hydrolases"/>
    <property type="match status" value="1"/>
</dbReference>
<dbReference type="InterPro" id="IPR011008">
    <property type="entry name" value="Dimeric_a/b-barrel"/>
</dbReference>
<keyword evidence="3" id="KW-1003">Cell membrane</keyword>
<evidence type="ECO:0000259" key="11">
    <source>
        <dbReference type="PROSITE" id="PS51725"/>
    </source>
</evidence>
<sequence>MTAAETNNLTLERGMFKLMNVNAVIPKGKMTAIIGPNGSGKSTLLSLMTGLSDADEGTVTIQGKPLDNYSRSEFARVVSMLPQSKEQMPNITVKEFIEYGRAPYQPFFKQRLSEEDQRIVDWAMRTMRILRHEDRMFHTLSGGEQQKVRIAMALAQRTDLLLLDEPTTYLDIAHQLEVLDALTVLNRQKSTTIVMVLHDLQQAAAYCDHLIAMKDGEIHSAGSPKDILTRQLLREVYEVEAKVSFEGHYPIIIPKRKTIEEETTMLIVTNTSQIVKGSGEKLIERFDRIGQVERMEGFLGLEVLFTQNISEYDEVSIVTRWTSREAFQGWTKSEAFRESHQHRKTPDYILNNKITFQEVRIKRNPITDEDNAQIADTETA</sequence>
<accession>A0A2V2Z379</accession>
<dbReference type="NCBIfam" id="NF009839">
    <property type="entry name" value="PRK13314.1"/>
    <property type="match status" value="1"/>
</dbReference>